<gene>
    <name evidence="3" type="ORF">LARSCL_LOCUS11771</name>
</gene>
<dbReference type="GO" id="GO:0030163">
    <property type="term" value="P:protein catabolic process"/>
    <property type="evidence" value="ECO:0007669"/>
    <property type="project" value="UniProtKB-ARBA"/>
</dbReference>
<reference evidence="3 4" key="1">
    <citation type="submission" date="2024-04" db="EMBL/GenBank/DDBJ databases">
        <authorList>
            <person name="Rising A."/>
            <person name="Reimegard J."/>
            <person name="Sonavane S."/>
            <person name="Akerstrom W."/>
            <person name="Nylinder S."/>
            <person name="Hedman E."/>
            <person name="Kallberg Y."/>
        </authorList>
    </citation>
    <scope>NUCLEOTIDE SEQUENCE [LARGE SCALE GENOMIC DNA]</scope>
</reference>
<comment type="caution">
    <text evidence="3">The sequence shown here is derived from an EMBL/GenBank/DDBJ whole genome shotgun (WGS) entry which is preliminary data.</text>
</comment>
<dbReference type="InterPro" id="IPR002083">
    <property type="entry name" value="MATH/TRAF_dom"/>
</dbReference>
<evidence type="ECO:0008006" key="5">
    <source>
        <dbReference type="Google" id="ProtNLM"/>
    </source>
</evidence>
<dbReference type="EMBL" id="CAXIEN010000149">
    <property type="protein sequence ID" value="CAL1281775.1"/>
    <property type="molecule type" value="Genomic_DNA"/>
</dbReference>
<evidence type="ECO:0000259" key="1">
    <source>
        <dbReference type="PROSITE" id="PS50097"/>
    </source>
</evidence>
<dbReference type="InterPro" id="IPR011333">
    <property type="entry name" value="SKP1/BTB/POZ_sf"/>
</dbReference>
<name>A0AAV2AF46_9ARAC</name>
<dbReference type="PROSITE" id="PS50144">
    <property type="entry name" value="MATH"/>
    <property type="match status" value="1"/>
</dbReference>
<evidence type="ECO:0000313" key="4">
    <source>
        <dbReference type="Proteomes" id="UP001497382"/>
    </source>
</evidence>
<dbReference type="Proteomes" id="UP001497382">
    <property type="component" value="Unassembled WGS sequence"/>
</dbReference>
<dbReference type="PROSITE" id="PS50097">
    <property type="entry name" value="BTB"/>
    <property type="match status" value="1"/>
</dbReference>
<dbReference type="Pfam" id="PF00651">
    <property type="entry name" value="BTB"/>
    <property type="match status" value="1"/>
</dbReference>
<dbReference type="Gene3D" id="2.60.210.10">
    <property type="entry name" value="Apoptosis, Tumor Necrosis Factor Receptor Associated Protein 2, Chain A"/>
    <property type="match status" value="1"/>
</dbReference>
<feature type="domain" description="MATH" evidence="2">
    <location>
        <begin position="7"/>
        <end position="134"/>
    </location>
</feature>
<evidence type="ECO:0000313" key="3">
    <source>
        <dbReference type="EMBL" id="CAL1281775.1"/>
    </source>
</evidence>
<accession>A0AAV2AF46</accession>
<dbReference type="PANTHER" id="PTHR24413">
    <property type="entry name" value="SPECKLE-TYPE POZ PROTEIN"/>
    <property type="match status" value="1"/>
</dbReference>
<dbReference type="SMART" id="SM00225">
    <property type="entry name" value="BTB"/>
    <property type="match status" value="1"/>
</dbReference>
<dbReference type="CDD" id="cd18186">
    <property type="entry name" value="BTB_POZ_ZBTB_KLHL-like"/>
    <property type="match status" value="1"/>
</dbReference>
<feature type="domain" description="BTB" evidence="1">
    <location>
        <begin position="334"/>
        <end position="401"/>
    </location>
</feature>
<dbReference type="AlphaFoldDB" id="A0AAV2AF46"/>
<protein>
    <recommendedName>
        <fullName evidence="5">Speckle-type POZ protein</fullName>
    </recommendedName>
</protein>
<sequence length="494" mass="57321">MDRRKKEVTFLWYIENYSFCRHETGDKLFSPTFEPEGLEGTSWFLRLFPRGARGEYKGFISLDLRRGTDNGPACVSVKFELSILAEDGSVLSSKEYDHSFSELNWHRSGDFLKMDGSLYLRNFPRDVLTVRCKMWRGDGEVHRVAPICVRTCIGVETVSLRHEVDNFSTLKPNQKHTIQIPSSLKKERYVTSSLYFTVDSCRDGEMMVEITAPADSYILRKRSISLYQFYRITWCREDDNRFAVERKDIRKLPLSLTRQEILNKKGKYLQCDRLTLLCECSFSTGYVYEYSKQAEKQRNNQEPSKNISKVNFVTSTYPSALEDMKSLYLNKCFTDVELKTETKSFTAHKMVLCARSPVFHRMLTINMKERNTDCIEVDDLGDDVVQQLLLFLYSDTVQSLEWAMATGLYYAADKYEIGRLKAVCSSFLVEHLSPTNAGELLLLADTHSDADLKGVVEDFILDHDKEVFFSKEWEMLWKMNPVLAGETMLLKYKR</sequence>
<dbReference type="Gene3D" id="3.30.710.10">
    <property type="entry name" value="Potassium Channel Kv1.1, Chain A"/>
    <property type="match status" value="1"/>
</dbReference>
<dbReference type="Pfam" id="PF22486">
    <property type="entry name" value="MATH_2"/>
    <property type="match status" value="1"/>
</dbReference>
<evidence type="ECO:0000259" key="2">
    <source>
        <dbReference type="PROSITE" id="PS50144"/>
    </source>
</evidence>
<dbReference type="CDD" id="cd00121">
    <property type="entry name" value="MATH"/>
    <property type="match status" value="1"/>
</dbReference>
<dbReference type="SUPFAM" id="SSF49599">
    <property type="entry name" value="TRAF domain-like"/>
    <property type="match status" value="1"/>
</dbReference>
<keyword evidence="4" id="KW-1185">Reference proteome</keyword>
<dbReference type="InterPro" id="IPR008974">
    <property type="entry name" value="TRAF-like"/>
</dbReference>
<dbReference type="Gene3D" id="1.25.40.420">
    <property type="match status" value="1"/>
</dbReference>
<organism evidence="3 4">
    <name type="scientific">Larinioides sclopetarius</name>
    <dbReference type="NCBI Taxonomy" id="280406"/>
    <lineage>
        <taxon>Eukaryota</taxon>
        <taxon>Metazoa</taxon>
        <taxon>Ecdysozoa</taxon>
        <taxon>Arthropoda</taxon>
        <taxon>Chelicerata</taxon>
        <taxon>Arachnida</taxon>
        <taxon>Araneae</taxon>
        <taxon>Araneomorphae</taxon>
        <taxon>Entelegynae</taxon>
        <taxon>Araneoidea</taxon>
        <taxon>Araneidae</taxon>
        <taxon>Larinioides</taxon>
    </lineage>
</organism>
<dbReference type="SUPFAM" id="SSF54695">
    <property type="entry name" value="POZ domain"/>
    <property type="match status" value="1"/>
</dbReference>
<proteinExistence type="predicted"/>
<dbReference type="InterPro" id="IPR000210">
    <property type="entry name" value="BTB/POZ_dom"/>
</dbReference>